<dbReference type="PANTHER" id="PTHR47505:SF1">
    <property type="entry name" value="DNA UTILIZATION PROTEIN YHGH"/>
    <property type="match status" value="1"/>
</dbReference>
<dbReference type="Gene3D" id="3.40.50.2020">
    <property type="match status" value="1"/>
</dbReference>
<organism evidence="3 4">
    <name type="scientific">Pedobacter antarcticus 4BY</name>
    <dbReference type="NCBI Taxonomy" id="1358423"/>
    <lineage>
        <taxon>Bacteria</taxon>
        <taxon>Pseudomonadati</taxon>
        <taxon>Bacteroidota</taxon>
        <taxon>Sphingobacteriia</taxon>
        <taxon>Sphingobacteriales</taxon>
        <taxon>Sphingobacteriaceae</taxon>
        <taxon>Pedobacter</taxon>
    </lineage>
</organism>
<dbReference type="EMBL" id="JNFF01000032">
    <property type="protein sequence ID" value="KEQ30693.1"/>
    <property type="molecule type" value="Genomic_DNA"/>
</dbReference>
<reference evidence="3 4" key="1">
    <citation type="journal article" date="1992" name="Int. J. Syst. Bacteriol.">
        <title>Sphingobacterium antarcticus sp. nov. a Psychrotrophic Bacterium from the Soils of Schirmacher Oasis, Antarctica.</title>
        <authorList>
            <person name="Shivaji S."/>
            <person name="Ray M.K."/>
            <person name="Rao N.S."/>
            <person name="Saiserr L."/>
            <person name="Jagannadham M.V."/>
            <person name="Kumar G.S."/>
            <person name="Reddy G."/>
            <person name="Bhargava P.M."/>
        </authorList>
    </citation>
    <scope>NUCLEOTIDE SEQUENCE [LARGE SCALE GENOMIC DNA]</scope>
    <source>
        <strain evidence="3 4">4BY</strain>
    </source>
</reference>
<name>A0A081PJ20_9SPHI</name>
<comment type="caution">
    <text evidence="3">The sequence shown here is derived from an EMBL/GenBank/DDBJ whole genome shotgun (WGS) entry which is preliminary data.</text>
</comment>
<dbReference type="InterPro" id="IPR000836">
    <property type="entry name" value="PRTase_dom"/>
</dbReference>
<gene>
    <name evidence="3" type="ORF">N180_14210</name>
</gene>
<feature type="domain" description="Phosphoribosyltransferase" evidence="2">
    <location>
        <begin position="142"/>
        <end position="227"/>
    </location>
</feature>
<dbReference type="PANTHER" id="PTHR47505">
    <property type="entry name" value="DNA UTILIZATION PROTEIN YHGH"/>
    <property type="match status" value="1"/>
</dbReference>
<dbReference type="AlphaFoldDB" id="A0A081PJ20"/>
<dbReference type="Pfam" id="PF00156">
    <property type="entry name" value="Pribosyltran"/>
    <property type="match status" value="1"/>
</dbReference>
<dbReference type="Proteomes" id="UP000028007">
    <property type="component" value="Unassembled WGS sequence"/>
</dbReference>
<keyword evidence="4" id="KW-1185">Reference proteome</keyword>
<accession>A0A081PJ20</accession>
<dbReference type="CDD" id="cd06223">
    <property type="entry name" value="PRTases_typeI"/>
    <property type="match status" value="1"/>
</dbReference>
<dbReference type="InterPro" id="IPR029057">
    <property type="entry name" value="PRTase-like"/>
</dbReference>
<evidence type="ECO:0000313" key="4">
    <source>
        <dbReference type="Proteomes" id="UP000028007"/>
    </source>
</evidence>
<proteinExistence type="inferred from homology"/>
<sequence>MPLFTSIYSDLLELLLPRYCSACSIVLQTSERHICLYCLYDLPLTRFEFYKNNPLYRLFWGRVMLQQATALLYFKRCGKARKIIHQLKYKGQSDLAYQMGFMLGLTIKQSHIFEVPDFIVPVPGSASKIRSRGYNQCTYIANGVADAANSHVREDLLKTGKSKSTQTRKGRYARYLNVKDGFISKAEENQEFSILIVDDVVTTGATLESCARTLQERGFSRISIAALAWTS</sequence>
<evidence type="ECO:0000313" key="3">
    <source>
        <dbReference type="EMBL" id="KEQ30693.1"/>
    </source>
</evidence>
<comment type="similarity">
    <text evidence="1">Belongs to the ComF/GntX family.</text>
</comment>
<dbReference type="eggNOG" id="COG1040">
    <property type="taxonomic scope" value="Bacteria"/>
</dbReference>
<dbReference type="SUPFAM" id="SSF53271">
    <property type="entry name" value="PRTase-like"/>
    <property type="match status" value="1"/>
</dbReference>
<dbReference type="InterPro" id="IPR051910">
    <property type="entry name" value="ComF/GntX_DNA_util-trans"/>
</dbReference>
<evidence type="ECO:0000256" key="1">
    <source>
        <dbReference type="ARBA" id="ARBA00008007"/>
    </source>
</evidence>
<protein>
    <recommendedName>
        <fullName evidence="2">Phosphoribosyltransferase domain-containing protein</fullName>
    </recommendedName>
</protein>
<evidence type="ECO:0000259" key="2">
    <source>
        <dbReference type="Pfam" id="PF00156"/>
    </source>
</evidence>